<sequence length="182" mass="21392">MGLNFSIREIAIKSIKDFYTKHDLFDDDLNNYTNDVIANINDIISGKIKENYSEALLNNTTGLYYHYEKKNYELSEKYYKIAIEQGDIDSLCCLADLYDDQNKKELAEEYYLLGIKKNDKYCFGRLADLYYEQNKMDLAEKYYLLAMGKNQDALEDLIAFYESQNKVELANFLRRNSSKNLC</sequence>
<dbReference type="EMBL" id="MK072076">
    <property type="protein sequence ID" value="AYV78370.1"/>
    <property type="molecule type" value="Genomic_DNA"/>
</dbReference>
<gene>
    <name evidence="1" type="ORF">Edafosvirus11_5</name>
</gene>
<organism evidence="1">
    <name type="scientific">Edafosvirus sp</name>
    <dbReference type="NCBI Taxonomy" id="2487765"/>
    <lineage>
        <taxon>Viruses</taxon>
        <taxon>Varidnaviria</taxon>
        <taxon>Bamfordvirae</taxon>
        <taxon>Nucleocytoviricota</taxon>
        <taxon>Megaviricetes</taxon>
        <taxon>Imitervirales</taxon>
        <taxon>Mimiviridae</taxon>
        <taxon>Klosneuvirinae</taxon>
    </lineage>
</organism>
<protein>
    <recommendedName>
        <fullName evidence="2">Tetratricopeptide repeat protein</fullName>
    </recommendedName>
</protein>
<dbReference type="InterPro" id="IPR011990">
    <property type="entry name" value="TPR-like_helical_dom_sf"/>
</dbReference>
<accession>A0A3G4ZTZ4</accession>
<dbReference type="SUPFAM" id="SSF81901">
    <property type="entry name" value="HCP-like"/>
    <property type="match status" value="1"/>
</dbReference>
<evidence type="ECO:0008006" key="2">
    <source>
        <dbReference type="Google" id="ProtNLM"/>
    </source>
</evidence>
<proteinExistence type="predicted"/>
<reference evidence="1" key="1">
    <citation type="submission" date="2018-10" db="EMBL/GenBank/DDBJ databases">
        <title>Hidden diversity of soil giant viruses.</title>
        <authorList>
            <person name="Schulz F."/>
            <person name="Alteio L."/>
            <person name="Goudeau D."/>
            <person name="Ryan E.M."/>
            <person name="Malmstrom R.R."/>
            <person name="Blanchard J."/>
            <person name="Woyke T."/>
        </authorList>
    </citation>
    <scope>NUCLEOTIDE SEQUENCE</scope>
    <source>
        <strain evidence="1">EDV1</strain>
    </source>
</reference>
<dbReference type="Gene3D" id="1.25.40.10">
    <property type="entry name" value="Tetratricopeptide repeat domain"/>
    <property type="match status" value="1"/>
</dbReference>
<evidence type="ECO:0000313" key="1">
    <source>
        <dbReference type="EMBL" id="AYV78370.1"/>
    </source>
</evidence>
<name>A0A3G4ZTZ4_9VIRU</name>